<gene>
    <name evidence="2" type="ORF">EGW08_018867</name>
</gene>
<evidence type="ECO:0000313" key="3">
    <source>
        <dbReference type="Proteomes" id="UP000271974"/>
    </source>
</evidence>
<reference evidence="2 3" key="1">
    <citation type="submission" date="2019-01" db="EMBL/GenBank/DDBJ databases">
        <title>A draft genome assembly of the solar-powered sea slug Elysia chlorotica.</title>
        <authorList>
            <person name="Cai H."/>
            <person name="Li Q."/>
            <person name="Fang X."/>
            <person name="Li J."/>
            <person name="Curtis N.E."/>
            <person name="Altenburger A."/>
            <person name="Shibata T."/>
            <person name="Feng M."/>
            <person name="Maeda T."/>
            <person name="Schwartz J.A."/>
            <person name="Shigenobu S."/>
            <person name="Lundholm N."/>
            <person name="Nishiyama T."/>
            <person name="Yang H."/>
            <person name="Hasebe M."/>
            <person name="Li S."/>
            <person name="Pierce S.K."/>
            <person name="Wang J."/>
        </authorList>
    </citation>
    <scope>NUCLEOTIDE SEQUENCE [LARGE SCALE GENOMIC DNA]</scope>
    <source>
        <strain evidence="2">EC2010</strain>
        <tissue evidence="2">Whole organism of an adult</tissue>
    </source>
</reference>
<name>A0A3S1BRR9_ELYCH</name>
<evidence type="ECO:0000256" key="1">
    <source>
        <dbReference type="SAM" id="MobiDB-lite"/>
    </source>
</evidence>
<feature type="compositionally biased region" description="Basic residues" evidence="1">
    <location>
        <begin position="50"/>
        <end position="61"/>
    </location>
</feature>
<evidence type="ECO:0000313" key="2">
    <source>
        <dbReference type="EMBL" id="RUS73365.1"/>
    </source>
</evidence>
<feature type="compositionally biased region" description="Basic residues" evidence="1">
    <location>
        <begin position="1"/>
        <end position="10"/>
    </location>
</feature>
<feature type="region of interest" description="Disordered" evidence="1">
    <location>
        <begin position="227"/>
        <end position="265"/>
    </location>
</feature>
<sequence>MKKSTQRVGKKSSVSSTPKGRPNSCSTRTSSASKKRGSKVKTGDADTRPKSGKKQSRRKSKQPQASTESELSGDAKNPNTALISGIGWQLSTACVDSSDVYVTKDPKFNDTDSDPDNNSSANDYNDNANDDDDDDDDDGDDDDDISEYAVSEKWQHDDKLGYDKKTSLALDSARDITSIDTERRQNLLEVDQKLREAFKEKVTEHSPRFLEMKWRQETQTELRLPLAEDDGFPPMNLDVTQNLKPDADGKRNKRSKDPFQMQSQYLSPEYTVIREEVKEHNSQKVGDFQQEIFQGKLTPIPEGPSVLARTENAISEFDKTMKGLGTLLEQPGSLAGTGGTAPMSVTYGASSGGA</sequence>
<dbReference type="AlphaFoldDB" id="A0A3S1BRR9"/>
<keyword evidence="3" id="KW-1185">Reference proteome</keyword>
<feature type="compositionally biased region" description="Acidic residues" evidence="1">
    <location>
        <begin position="128"/>
        <end position="146"/>
    </location>
</feature>
<organism evidence="2 3">
    <name type="scientific">Elysia chlorotica</name>
    <name type="common">Eastern emerald elysia</name>
    <name type="synonym">Sea slug</name>
    <dbReference type="NCBI Taxonomy" id="188477"/>
    <lineage>
        <taxon>Eukaryota</taxon>
        <taxon>Metazoa</taxon>
        <taxon>Spiralia</taxon>
        <taxon>Lophotrochozoa</taxon>
        <taxon>Mollusca</taxon>
        <taxon>Gastropoda</taxon>
        <taxon>Heterobranchia</taxon>
        <taxon>Euthyneura</taxon>
        <taxon>Panpulmonata</taxon>
        <taxon>Sacoglossa</taxon>
        <taxon>Placobranchoidea</taxon>
        <taxon>Plakobranchidae</taxon>
        <taxon>Elysia</taxon>
    </lineage>
</organism>
<feature type="region of interest" description="Disordered" evidence="1">
    <location>
        <begin position="1"/>
        <end position="81"/>
    </location>
</feature>
<feature type="compositionally biased region" description="Polar residues" evidence="1">
    <location>
        <begin position="12"/>
        <end position="32"/>
    </location>
</feature>
<proteinExistence type="predicted"/>
<feature type="region of interest" description="Disordered" evidence="1">
    <location>
        <begin position="102"/>
        <end position="156"/>
    </location>
</feature>
<feature type="region of interest" description="Disordered" evidence="1">
    <location>
        <begin position="333"/>
        <end position="354"/>
    </location>
</feature>
<dbReference type="STRING" id="188477.A0A3S1BRR9"/>
<comment type="caution">
    <text evidence="2">The sequence shown here is derived from an EMBL/GenBank/DDBJ whole genome shotgun (WGS) entry which is preliminary data.</text>
</comment>
<feature type="compositionally biased region" description="Low complexity" evidence="1">
    <location>
        <begin position="116"/>
        <end position="127"/>
    </location>
</feature>
<dbReference type="Proteomes" id="UP000271974">
    <property type="component" value="Unassembled WGS sequence"/>
</dbReference>
<dbReference type="EMBL" id="RQTK01000944">
    <property type="protein sequence ID" value="RUS73365.1"/>
    <property type="molecule type" value="Genomic_DNA"/>
</dbReference>
<accession>A0A3S1BRR9</accession>
<protein>
    <submittedName>
        <fullName evidence="2">Uncharacterized protein</fullName>
    </submittedName>
</protein>